<evidence type="ECO:0000256" key="1">
    <source>
        <dbReference type="SAM" id="MobiDB-lite"/>
    </source>
</evidence>
<proteinExistence type="predicted"/>
<feature type="compositionally biased region" description="Low complexity" evidence="1">
    <location>
        <begin position="17"/>
        <end position="45"/>
    </location>
</feature>
<keyword evidence="3" id="KW-1185">Reference proteome</keyword>
<sequence length="191" mass="20724">MMNRAAVRKFLPENVPSNPLSSLSTRSASATPSNIQSSGRGRSPSRTPPIARPSSVSPSPPPIGQVGSSLENPVIEVETSPERDTIPAPSSPSFVPQAKWGPALKKGHVSRRHLRGRRRGCLICARRRTKDDVEFLSGRSMESLGHLILSQTAMTPIVIAMIERFDKMRANLEAALAQLKGGRIQTESLKK</sequence>
<protein>
    <submittedName>
        <fullName evidence="2">Uncharacterized protein</fullName>
    </submittedName>
</protein>
<accession>A0AAE1XZ40</accession>
<name>A0AAE1XZ40_9LAMI</name>
<feature type="region of interest" description="Disordered" evidence="1">
    <location>
        <begin position="1"/>
        <end position="100"/>
    </location>
</feature>
<evidence type="ECO:0000313" key="3">
    <source>
        <dbReference type="Proteomes" id="UP001293254"/>
    </source>
</evidence>
<reference evidence="2" key="1">
    <citation type="submission" date="2020-06" db="EMBL/GenBank/DDBJ databases">
        <authorList>
            <person name="Li T."/>
            <person name="Hu X."/>
            <person name="Zhang T."/>
            <person name="Song X."/>
            <person name="Zhang H."/>
            <person name="Dai N."/>
            <person name="Sheng W."/>
            <person name="Hou X."/>
            <person name="Wei L."/>
        </authorList>
    </citation>
    <scope>NUCLEOTIDE SEQUENCE</scope>
    <source>
        <strain evidence="2">3651</strain>
        <tissue evidence="2">Leaf</tissue>
    </source>
</reference>
<gene>
    <name evidence="2" type="ORF">Salat_2441300</name>
</gene>
<reference evidence="2" key="2">
    <citation type="journal article" date="2024" name="Plant">
        <title>Genomic evolution and insights into agronomic trait innovations of Sesamum species.</title>
        <authorList>
            <person name="Miao H."/>
            <person name="Wang L."/>
            <person name="Qu L."/>
            <person name="Liu H."/>
            <person name="Sun Y."/>
            <person name="Le M."/>
            <person name="Wang Q."/>
            <person name="Wei S."/>
            <person name="Zheng Y."/>
            <person name="Lin W."/>
            <person name="Duan Y."/>
            <person name="Cao H."/>
            <person name="Xiong S."/>
            <person name="Wang X."/>
            <person name="Wei L."/>
            <person name="Li C."/>
            <person name="Ma Q."/>
            <person name="Ju M."/>
            <person name="Zhao R."/>
            <person name="Li G."/>
            <person name="Mu C."/>
            <person name="Tian Q."/>
            <person name="Mei H."/>
            <person name="Zhang T."/>
            <person name="Gao T."/>
            <person name="Zhang H."/>
        </authorList>
    </citation>
    <scope>NUCLEOTIDE SEQUENCE</scope>
    <source>
        <strain evidence="2">3651</strain>
    </source>
</reference>
<comment type="caution">
    <text evidence="2">The sequence shown here is derived from an EMBL/GenBank/DDBJ whole genome shotgun (WGS) entry which is preliminary data.</text>
</comment>
<dbReference type="EMBL" id="JACGWO010000009">
    <property type="protein sequence ID" value="KAK4420282.1"/>
    <property type="molecule type" value="Genomic_DNA"/>
</dbReference>
<organism evidence="2 3">
    <name type="scientific">Sesamum alatum</name>
    <dbReference type="NCBI Taxonomy" id="300844"/>
    <lineage>
        <taxon>Eukaryota</taxon>
        <taxon>Viridiplantae</taxon>
        <taxon>Streptophyta</taxon>
        <taxon>Embryophyta</taxon>
        <taxon>Tracheophyta</taxon>
        <taxon>Spermatophyta</taxon>
        <taxon>Magnoliopsida</taxon>
        <taxon>eudicotyledons</taxon>
        <taxon>Gunneridae</taxon>
        <taxon>Pentapetalae</taxon>
        <taxon>asterids</taxon>
        <taxon>lamiids</taxon>
        <taxon>Lamiales</taxon>
        <taxon>Pedaliaceae</taxon>
        <taxon>Sesamum</taxon>
    </lineage>
</organism>
<dbReference type="Proteomes" id="UP001293254">
    <property type="component" value="Unassembled WGS sequence"/>
</dbReference>
<dbReference type="AlphaFoldDB" id="A0AAE1XZ40"/>
<evidence type="ECO:0000313" key="2">
    <source>
        <dbReference type="EMBL" id="KAK4420282.1"/>
    </source>
</evidence>